<protein>
    <submittedName>
        <fullName evidence="1">Uncharacterized protein</fullName>
    </submittedName>
</protein>
<keyword evidence="2" id="KW-1185">Reference proteome</keyword>
<comment type="caution">
    <text evidence="1">The sequence shown here is derived from an EMBL/GenBank/DDBJ whole genome shotgun (WGS) entry which is preliminary data.</text>
</comment>
<dbReference type="AlphaFoldDB" id="A0AAD6LFK8"/>
<sequence length="73" mass="8232">MLCHSYLLPPHFTLKSLSEILKSTGLWFHLASAFPLFPCKMWLSNSFQASVYKGFGVMALPDCELRVVLSLLV</sequence>
<gene>
    <name evidence="1" type="ORF">NC653_038010</name>
</gene>
<evidence type="ECO:0000313" key="1">
    <source>
        <dbReference type="EMBL" id="KAJ6959821.1"/>
    </source>
</evidence>
<accession>A0AAD6LFK8</accession>
<organism evidence="1 2">
    <name type="scientific">Populus alba x Populus x berolinensis</name>
    <dbReference type="NCBI Taxonomy" id="444605"/>
    <lineage>
        <taxon>Eukaryota</taxon>
        <taxon>Viridiplantae</taxon>
        <taxon>Streptophyta</taxon>
        <taxon>Embryophyta</taxon>
        <taxon>Tracheophyta</taxon>
        <taxon>Spermatophyta</taxon>
        <taxon>Magnoliopsida</taxon>
        <taxon>eudicotyledons</taxon>
        <taxon>Gunneridae</taxon>
        <taxon>Pentapetalae</taxon>
        <taxon>rosids</taxon>
        <taxon>fabids</taxon>
        <taxon>Malpighiales</taxon>
        <taxon>Salicaceae</taxon>
        <taxon>Saliceae</taxon>
        <taxon>Populus</taxon>
    </lineage>
</organism>
<evidence type="ECO:0000313" key="2">
    <source>
        <dbReference type="Proteomes" id="UP001164929"/>
    </source>
</evidence>
<dbReference type="EMBL" id="JAQIZT010000017">
    <property type="protein sequence ID" value="KAJ6959821.1"/>
    <property type="molecule type" value="Genomic_DNA"/>
</dbReference>
<dbReference type="Proteomes" id="UP001164929">
    <property type="component" value="Chromosome 17"/>
</dbReference>
<name>A0AAD6LFK8_9ROSI</name>
<reference evidence="1" key="1">
    <citation type="journal article" date="2023" name="Mol. Ecol. Resour.">
        <title>Chromosome-level genome assembly of a triploid poplar Populus alba 'Berolinensis'.</title>
        <authorList>
            <person name="Chen S."/>
            <person name="Yu Y."/>
            <person name="Wang X."/>
            <person name="Wang S."/>
            <person name="Zhang T."/>
            <person name="Zhou Y."/>
            <person name="He R."/>
            <person name="Meng N."/>
            <person name="Wang Y."/>
            <person name="Liu W."/>
            <person name="Liu Z."/>
            <person name="Liu J."/>
            <person name="Guo Q."/>
            <person name="Huang H."/>
            <person name="Sederoff R.R."/>
            <person name="Wang G."/>
            <person name="Qu G."/>
            <person name="Chen S."/>
        </authorList>
    </citation>
    <scope>NUCLEOTIDE SEQUENCE</scope>
    <source>
        <strain evidence="1">SC-2020</strain>
    </source>
</reference>
<proteinExistence type="predicted"/>